<keyword evidence="2" id="KW-0472">Membrane</keyword>
<evidence type="ECO:0000313" key="4">
    <source>
        <dbReference type="Proteomes" id="UP000283269"/>
    </source>
</evidence>
<proteinExistence type="predicted"/>
<dbReference type="Proteomes" id="UP000283269">
    <property type="component" value="Unassembled WGS sequence"/>
</dbReference>
<evidence type="ECO:0000256" key="1">
    <source>
        <dbReference type="SAM" id="MobiDB-lite"/>
    </source>
</evidence>
<feature type="compositionally biased region" description="Polar residues" evidence="1">
    <location>
        <begin position="313"/>
        <end position="322"/>
    </location>
</feature>
<dbReference type="OrthoDB" id="3351617at2759"/>
<name>A0A409X279_PSICY</name>
<feature type="compositionally biased region" description="Basic and acidic residues" evidence="1">
    <location>
        <begin position="324"/>
        <end position="335"/>
    </location>
</feature>
<feature type="transmembrane region" description="Helical" evidence="2">
    <location>
        <begin position="49"/>
        <end position="67"/>
    </location>
</feature>
<feature type="transmembrane region" description="Helical" evidence="2">
    <location>
        <begin position="260"/>
        <end position="280"/>
    </location>
</feature>
<evidence type="ECO:0000313" key="3">
    <source>
        <dbReference type="EMBL" id="PPQ84855.1"/>
    </source>
</evidence>
<keyword evidence="2" id="KW-0812">Transmembrane</keyword>
<keyword evidence="2" id="KW-1133">Transmembrane helix</keyword>
<feature type="region of interest" description="Disordered" evidence="1">
    <location>
        <begin position="310"/>
        <end position="343"/>
    </location>
</feature>
<keyword evidence="4" id="KW-1185">Reference proteome</keyword>
<sequence>MSTQPIELSIYIGLSFTAILYGILLCVTFSSIYLLIFNRKSRQEARRNNFYIIYSMILLILLTFAFATNEIMGQLMWIQHRDDEGGPLAYFASSSNSWFETLGTSTDVVANIMADALLVDVFPPYIKGVILISLYQQVRRVMFAPSMMIHTDISNNLSAFSLLTTMQSALPNNTVLANSTNFFIPWISLTSGLNFIVTGLIVFRILAFSRRARGTMPPEAHKVYTGAASILIESALPFSILGIIFAVYTSKNQAPQLALGFIWGTFFALSPQLIILRVAMGRAWTANTEKNLTTTSIAFKPPLAQLDKDRSETAFQEYSNPSGDEPKDHSSDKDTLAISSSNA</sequence>
<accession>A0A409X279</accession>
<feature type="transmembrane region" description="Helical" evidence="2">
    <location>
        <begin position="182"/>
        <end position="203"/>
    </location>
</feature>
<gene>
    <name evidence="3" type="ORF">CVT25_004991</name>
</gene>
<feature type="transmembrane region" description="Helical" evidence="2">
    <location>
        <begin position="12"/>
        <end position="37"/>
    </location>
</feature>
<dbReference type="AlphaFoldDB" id="A0A409X279"/>
<dbReference type="InParanoid" id="A0A409X279"/>
<feature type="transmembrane region" description="Helical" evidence="2">
    <location>
        <begin position="223"/>
        <end position="248"/>
    </location>
</feature>
<protein>
    <submittedName>
        <fullName evidence="3">Uncharacterized protein</fullName>
    </submittedName>
</protein>
<comment type="caution">
    <text evidence="3">The sequence shown here is derived from an EMBL/GenBank/DDBJ whole genome shotgun (WGS) entry which is preliminary data.</text>
</comment>
<organism evidence="3 4">
    <name type="scientific">Psilocybe cyanescens</name>
    <dbReference type="NCBI Taxonomy" id="93625"/>
    <lineage>
        <taxon>Eukaryota</taxon>
        <taxon>Fungi</taxon>
        <taxon>Dikarya</taxon>
        <taxon>Basidiomycota</taxon>
        <taxon>Agaricomycotina</taxon>
        <taxon>Agaricomycetes</taxon>
        <taxon>Agaricomycetidae</taxon>
        <taxon>Agaricales</taxon>
        <taxon>Agaricineae</taxon>
        <taxon>Strophariaceae</taxon>
        <taxon>Psilocybe</taxon>
    </lineage>
</organism>
<reference evidence="3 4" key="1">
    <citation type="journal article" date="2018" name="Evol. Lett.">
        <title>Horizontal gene cluster transfer increased hallucinogenic mushroom diversity.</title>
        <authorList>
            <person name="Reynolds H.T."/>
            <person name="Vijayakumar V."/>
            <person name="Gluck-Thaler E."/>
            <person name="Korotkin H.B."/>
            <person name="Matheny P.B."/>
            <person name="Slot J.C."/>
        </authorList>
    </citation>
    <scope>NUCLEOTIDE SEQUENCE [LARGE SCALE GENOMIC DNA]</scope>
    <source>
        <strain evidence="3 4">2631</strain>
    </source>
</reference>
<dbReference type="EMBL" id="NHYD01002796">
    <property type="protein sequence ID" value="PPQ84855.1"/>
    <property type="molecule type" value="Genomic_DNA"/>
</dbReference>
<evidence type="ECO:0000256" key="2">
    <source>
        <dbReference type="SAM" id="Phobius"/>
    </source>
</evidence>